<organism evidence="1 2">
    <name type="scientific">Eumeta variegata</name>
    <name type="common">Bagworm moth</name>
    <name type="synonym">Eumeta japonica</name>
    <dbReference type="NCBI Taxonomy" id="151549"/>
    <lineage>
        <taxon>Eukaryota</taxon>
        <taxon>Metazoa</taxon>
        <taxon>Ecdysozoa</taxon>
        <taxon>Arthropoda</taxon>
        <taxon>Hexapoda</taxon>
        <taxon>Insecta</taxon>
        <taxon>Pterygota</taxon>
        <taxon>Neoptera</taxon>
        <taxon>Endopterygota</taxon>
        <taxon>Lepidoptera</taxon>
        <taxon>Glossata</taxon>
        <taxon>Ditrysia</taxon>
        <taxon>Tineoidea</taxon>
        <taxon>Psychidae</taxon>
        <taxon>Oiketicinae</taxon>
        <taxon>Eumeta</taxon>
    </lineage>
</organism>
<comment type="caution">
    <text evidence="1">The sequence shown here is derived from an EMBL/GenBank/DDBJ whole genome shotgun (WGS) entry which is preliminary data.</text>
</comment>
<dbReference type="EMBL" id="BGZK01000031">
    <property type="protein sequence ID" value="GBP08538.1"/>
    <property type="molecule type" value="Genomic_DNA"/>
</dbReference>
<gene>
    <name evidence="1" type="ORF">EVAR_77210_1</name>
</gene>
<protein>
    <submittedName>
        <fullName evidence="1">Uncharacterized protein</fullName>
    </submittedName>
</protein>
<sequence>MFGHYCYTDFMIKLWSTPFTQGRDSFEDGPLDGRSVSGVDDENVAKVKKLLLGGQRTKHRETVKKRMLKDRTRAKEIHATRCNESPPAELIR</sequence>
<name>A0A4C1T510_EUMVA</name>
<keyword evidence="2" id="KW-1185">Reference proteome</keyword>
<proteinExistence type="predicted"/>
<accession>A0A4C1T510</accession>
<evidence type="ECO:0000313" key="1">
    <source>
        <dbReference type="EMBL" id="GBP08538.1"/>
    </source>
</evidence>
<reference evidence="1 2" key="1">
    <citation type="journal article" date="2019" name="Commun. Biol.">
        <title>The bagworm genome reveals a unique fibroin gene that provides high tensile strength.</title>
        <authorList>
            <person name="Kono N."/>
            <person name="Nakamura H."/>
            <person name="Ohtoshi R."/>
            <person name="Tomita M."/>
            <person name="Numata K."/>
            <person name="Arakawa K."/>
        </authorList>
    </citation>
    <scope>NUCLEOTIDE SEQUENCE [LARGE SCALE GENOMIC DNA]</scope>
</reference>
<dbReference type="Proteomes" id="UP000299102">
    <property type="component" value="Unassembled WGS sequence"/>
</dbReference>
<evidence type="ECO:0000313" key="2">
    <source>
        <dbReference type="Proteomes" id="UP000299102"/>
    </source>
</evidence>
<dbReference type="AlphaFoldDB" id="A0A4C1T510"/>